<evidence type="ECO:0000259" key="3">
    <source>
        <dbReference type="Pfam" id="PF01323"/>
    </source>
</evidence>
<evidence type="ECO:0000256" key="1">
    <source>
        <dbReference type="PIRNR" id="PIRNR006386"/>
    </source>
</evidence>
<name>A0A0M3ARQ8_9SPHN</name>
<comment type="caution">
    <text evidence="4">The sequence shown here is derived from an EMBL/GenBank/DDBJ whole genome shotgun (WGS) entry which is preliminary data.</text>
</comment>
<dbReference type="AlphaFoldDB" id="A0A0M3ARQ8"/>
<evidence type="ECO:0000256" key="2">
    <source>
        <dbReference type="PIRSR" id="PIRSR006386-1"/>
    </source>
</evidence>
<dbReference type="SUPFAM" id="SSF52833">
    <property type="entry name" value="Thioredoxin-like"/>
    <property type="match status" value="1"/>
</dbReference>
<dbReference type="RefSeq" id="WP_046764333.1">
    <property type="nucleotide sequence ID" value="NZ_LBIC01000006.1"/>
</dbReference>
<keyword evidence="1" id="KW-0413">Isomerase</keyword>
<dbReference type="PANTHER" id="PTHR42943">
    <property type="entry name" value="GLUTATHIONE S-TRANSFERASE KAPPA"/>
    <property type="match status" value="1"/>
</dbReference>
<proteinExistence type="inferred from homology"/>
<dbReference type="InterPro" id="IPR014440">
    <property type="entry name" value="HCCAis_GSTk"/>
</dbReference>
<dbReference type="GO" id="GO:0018845">
    <property type="term" value="F:2-hydroxychromene-2-carboxylate isomerase activity"/>
    <property type="evidence" value="ECO:0007669"/>
    <property type="project" value="UniProtKB-UniRule"/>
</dbReference>
<dbReference type="GO" id="GO:0006749">
    <property type="term" value="P:glutathione metabolic process"/>
    <property type="evidence" value="ECO:0007669"/>
    <property type="project" value="TreeGrafter"/>
</dbReference>
<dbReference type="STRING" id="56193.YP76_14625"/>
<feature type="domain" description="DSBA-like thioredoxin" evidence="3">
    <location>
        <begin position="13"/>
        <end position="202"/>
    </location>
</feature>
<feature type="active site" description="Nucleophile" evidence="2">
    <location>
        <position position="21"/>
    </location>
</feature>
<dbReference type="PIRSF" id="PIRSF006386">
    <property type="entry name" value="HCCAis_GSTk"/>
    <property type="match status" value="1"/>
</dbReference>
<dbReference type="EC" id="5.99.1.4" evidence="1"/>
<organism evidence="4 5">
    <name type="scientific">Sphingobium chungbukense</name>
    <dbReference type="NCBI Taxonomy" id="56193"/>
    <lineage>
        <taxon>Bacteria</taxon>
        <taxon>Pseudomonadati</taxon>
        <taxon>Pseudomonadota</taxon>
        <taxon>Alphaproteobacteria</taxon>
        <taxon>Sphingomonadales</taxon>
        <taxon>Sphingomonadaceae</taxon>
        <taxon>Sphingobium</taxon>
    </lineage>
</organism>
<evidence type="ECO:0000313" key="5">
    <source>
        <dbReference type="Proteomes" id="UP000033874"/>
    </source>
</evidence>
<reference evidence="4 5" key="1">
    <citation type="submission" date="2015-04" db="EMBL/GenBank/DDBJ databases">
        <title>Genome sequence of aromatic hydrocarbons-degrading Sphingobium chungbukense DJ77.</title>
        <authorList>
            <person name="Kim Y.-C."/>
            <person name="Chae J.-C."/>
        </authorList>
    </citation>
    <scope>NUCLEOTIDE SEQUENCE [LARGE SCALE GENOMIC DNA]</scope>
    <source>
        <strain evidence="4 5">DJ77</strain>
    </source>
</reference>
<comment type="catalytic activity">
    <reaction evidence="1">
        <text>2-hydroxychromene-2-carboxylate = (3E)-4-(2-hydroxyphenyl)-2-oxobut-3-enoate</text>
        <dbReference type="Rhea" id="RHEA:27401"/>
        <dbReference type="ChEBI" id="CHEBI:59350"/>
        <dbReference type="ChEBI" id="CHEBI:59353"/>
        <dbReference type="EC" id="5.99.1.4"/>
    </reaction>
</comment>
<dbReference type="GO" id="GO:1901170">
    <property type="term" value="P:naphthalene catabolic process"/>
    <property type="evidence" value="ECO:0007669"/>
    <property type="project" value="InterPro"/>
</dbReference>
<dbReference type="Pfam" id="PF01323">
    <property type="entry name" value="DSBA"/>
    <property type="match status" value="1"/>
</dbReference>
<protein>
    <recommendedName>
        <fullName evidence="1">2-hydroxychromene-2-carboxylate isomerase</fullName>
        <ecNumber evidence="1">5.99.1.4</ecNumber>
    </recommendedName>
</protein>
<sequence length="209" mass="23271">MAKAENTGNQDSIDFYFDFISPFGWIGAERIGTLARRFGRGVRWHPFLLKATVVDTMGLPPLLETPLKGDYLRRDLPRSLRYHGLGIAEAPVFTFSSVVAARATLWVRDTAPQRTEDLVLALYRAHWSQGHDISEIDTVLAIIGELELPQHDARAALQSETIKAALRNEIADAIAAGVFGSPTTIIDGEMFWGSDRLDMMTQWLETGGW</sequence>
<dbReference type="GO" id="GO:0004364">
    <property type="term" value="F:glutathione transferase activity"/>
    <property type="evidence" value="ECO:0007669"/>
    <property type="project" value="TreeGrafter"/>
</dbReference>
<dbReference type="InterPro" id="IPR044087">
    <property type="entry name" value="NahD-like"/>
</dbReference>
<dbReference type="GO" id="GO:0004602">
    <property type="term" value="F:glutathione peroxidase activity"/>
    <property type="evidence" value="ECO:0007669"/>
    <property type="project" value="TreeGrafter"/>
</dbReference>
<dbReference type="PATRIC" id="fig|56193.3.peg.3054"/>
<dbReference type="InterPro" id="IPR001853">
    <property type="entry name" value="DSBA-like_thioredoxin_dom"/>
</dbReference>
<dbReference type="Gene3D" id="3.40.30.10">
    <property type="entry name" value="Glutaredoxin"/>
    <property type="match status" value="1"/>
</dbReference>
<gene>
    <name evidence="4" type="ORF">YP76_14625</name>
</gene>
<keyword evidence="5" id="KW-1185">Reference proteome</keyword>
<dbReference type="InterPro" id="IPR051924">
    <property type="entry name" value="GST_Kappa/NadH"/>
</dbReference>
<accession>A0A0M3ARQ8</accession>
<dbReference type="CDD" id="cd03022">
    <property type="entry name" value="DsbA_HCCA_Iso"/>
    <property type="match status" value="1"/>
</dbReference>
<dbReference type="EMBL" id="LBIC01000006">
    <property type="protein sequence ID" value="KKW91606.1"/>
    <property type="molecule type" value="Genomic_DNA"/>
</dbReference>
<dbReference type="InterPro" id="IPR036249">
    <property type="entry name" value="Thioredoxin-like_sf"/>
</dbReference>
<comment type="similarity">
    <text evidence="1">Belongs to the GST superfamily. NadH family.</text>
</comment>
<evidence type="ECO:0000313" key="4">
    <source>
        <dbReference type="EMBL" id="KKW91606.1"/>
    </source>
</evidence>
<dbReference type="PANTHER" id="PTHR42943:SF2">
    <property type="entry name" value="GLUTATHIONE S-TRANSFERASE KAPPA 1"/>
    <property type="match status" value="1"/>
</dbReference>
<dbReference type="Proteomes" id="UP000033874">
    <property type="component" value="Unassembled WGS sequence"/>
</dbReference>